<gene>
    <name evidence="6" type="ORF">BN1047_03953</name>
</gene>
<dbReference type="GO" id="GO:0003723">
    <property type="term" value="F:RNA binding"/>
    <property type="evidence" value="ECO:0007669"/>
    <property type="project" value="InterPro"/>
</dbReference>
<evidence type="ECO:0000256" key="1">
    <source>
        <dbReference type="ARBA" id="ARBA00022679"/>
    </source>
</evidence>
<dbReference type="Pfam" id="PF03861">
    <property type="entry name" value="ANTAR"/>
    <property type="match status" value="1"/>
</dbReference>
<reference evidence="6" key="1">
    <citation type="submission" date="2014-05" db="EMBL/GenBank/DDBJ databases">
        <authorList>
            <person name="Urmite Genomes"/>
        </authorList>
    </citation>
    <scope>NUCLEOTIDE SEQUENCE</scope>
    <source>
        <strain evidence="6">DSM 44074</strain>
    </source>
</reference>
<dbReference type="AlphaFoldDB" id="A0AAV2WPC4"/>
<dbReference type="Gene3D" id="1.10.10.10">
    <property type="entry name" value="Winged helix-like DNA-binding domain superfamily/Winged helix DNA-binding domain"/>
    <property type="match status" value="1"/>
</dbReference>
<dbReference type="GO" id="GO:0016301">
    <property type="term" value="F:kinase activity"/>
    <property type="evidence" value="ECO:0007669"/>
    <property type="project" value="UniProtKB-KW"/>
</dbReference>
<evidence type="ECO:0000256" key="3">
    <source>
        <dbReference type="ARBA" id="ARBA00023015"/>
    </source>
</evidence>
<dbReference type="InterPro" id="IPR005561">
    <property type="entry name" value="ANTAR"/>
</dbReference>
<evidence type="ECO:0000313" key="6">
    <source>
        <dbReference type="EMBL" id="CDQ46050.1"/>
    </source>
</evidence>
<reference evidence="6" key="2">
    <citation type="submission" date="2015-09" db="EMBL/GenBank/DDBJ databases">
        <title>Draft genome sequence of Mycobacterium neoaurum DSM 44074.</title>
        <authorList>
            <person name="Croce O."/>
            <person name="Robert C."/>
            <person name="Raoult D."/>
            <person name="Drancourt M."/>
        </authorList>
    </citation>
    <scope>NUCLEOTIDE SEQUENCE</scope>
    <source>
        <strain evidence="6">DSM 44074</strain>
    </source>
</reference>
<proteinExistence type="predicted"/>
<dbReference type="InterPro" id="IPR036388">
    <property type="entry name" value="WH-like_DNA-bd_sf"/>
</dbReference>
<dbReference type="InterPro" id="IPR012074">
    <property type="entry name" value="GAF_ANTAR"/>
</dbReference>
<accession>A0AAV2WPC4</accession>
<evidence type="ECO:0000313" key="7">
    <source>
        <dbReference type="Proteomes" id="UP000028864"/>
    </source>
</evidence>
<keyword evidence="2" id="KW-0418">Kinase</keyword>
<dbReference type="InterPro" id="IPR003018">
    <property type="entry name" value="GAF"/>
</dbReference>
<evidence type="ECO:0000256" key="4">
    <source>
        <dbReference type="ARBA" id="ARBA00023163"/>
    </source>
</evidence>
<keyword evidence="3" id="KW-0805">Transcription regulation</keyword>
<evidence type="ECO:0000256" key="2">
    <source>
        <dbReference type="ARBA" id="ARBA00022777"/>
    </source>
</evidence>
<dbReference type="Gene3D" id="3.30.450.40">
    <property type="match status" value="1"/>
</dbReference>
<evidence type="ECO:0000259" key="5">
    <source>
        <dbReference type="PROSITE" id="PS50921"/>
    </source>
</evidence>
<sequence>MKRVLICVARFAGGVQVSTGDTATPVWLSARRTQRYRRNMSDRGIDLARALADLALTMQDQAGTESTLEAVVKGAVEIVPGVRWAGVSMIEGRTVTPRAPSDPMVAELDRLQTELDEGPCLSSLREHRTVLIEDMATETRWTRFAAAALELGARSLLSFQLYVLQQNLGALNLYGGEAGVFSEESEFIGAIVAQHASIALFGAEAESQFEEALHSRDEIGQAKGIIMERFKIDSMAAFRLLVKLSQDANVKLSDIAHRIVTQINDETT</sequence>
<feature type="domain" description="ANTAR" evidence="5">
    <location>
        <begin position="199"/>
        <end position="260"/>
    </location>
</feature>
<dbReference type="Pfam" id="PF13185">
    <property type="entry name" value="GAF_2"/>
    <property type="match status" value="1"/>
</dbReference>
<dbReference type="InterPro" id="IPR011006">
    <property type="entry name" value="CheY-like_superfamily"/>
</dbReference>
<dbReference type="SUPFAM" id="SSF52172">
    <property type="entry name" value="CheY-like"/>
    <property type="match status" value="1"/>
</dbReference>
<dbReference type="SUPFAM" id="SSF55781">
    <property type="entry name" value="GAF domain-like"/>
    <property type="match status" value="1"/>
</dbReference>
<dbReference type="InterPro" id="IPR029016">
    <property type="entry name" value="GAF-like_dom_sf"/>
</dbReference>
<keyword evidence="1" id="KW-0808">Transferase</keyword>
<dbReference type="PIRSF" id="PIRSF036625">
    <property type="entry name" value="GAF_ANTAR"/>
    <property type="match status" value="1"/>
</dbReference>
<dbReference type="PROSITE" id="PS50921">
    <property type="entry name" value="ANTAR"/>
    <property type="match status" value="1"/>
</dbReference>
<keyword evidence="4" id="KW-0804">Transcription</keyword>
<name>A0AAV2WPC4_MYCNE</name>
<protein>
    <submittedName>
        <fullName evidence="6">Response regulator with putative antiterminator output domain protein</fullName>
    </submittedName>
</protein>
<dbReference type="EMBL" id="LK021340">
    <property type="protein sequence ID" value="CDQ46050.1"/>
    <property type="molecule type" value="Genomic_DNA"/>
</dbReference>
<dbReference type="Proteomes" id="UP000028864">
    <property type="component" value="Unassembled WGS sequence"/>
</dbReference>
<dbReference type="RefSeq" id="WP_234882643.1">
    <property type="nucleotide sequence ID" value="NZ_POTO01000004.1"/>
</dbReference>
<dbReference type="SMART" id="SM01012">
    <property type="entry name" value="ANTAR"/>
    <property type="match status" value="1"/>
</dbReference>
<organism evidence="6 7">
    <name type="scientific">Mycolicibacterium neoaurum</name>
    <name type="common">Mycobacterium neoaurum</name>
    <dbReference type="NCBI Taxonomy" id="1795"/>
    <lineage>
        <taxon>Bacteria</taxon>
        <taxon>Bacillati</taxon>
        <taxon>Actinomycetota</taxon>
        <taxon>Actinomycetes</taxon>
        <taxon>Mycobacteriales</taxon>
        <taxon>Mycobacteriaceae</taxon>
        <taxon>Mycolicibacterium</taxon>
    </lineage>
</organism>